<evidence type="ECO:0000259" key="11">
    <source>
        <dbReference type="PROSITE" id="PS50262"/>
    </source>
</evidence>
<reference evidence="12 13" key="2">
    <citation type="journal article" date="2019" name="G3 (Bethesda)">
        <title>Hybrid Assembly of the Genome of the Entomopathogenic Nematode Steinernema carpocapsae Identifies the X-Chromosome.</title>
        <authorList>
            <person name="Serra L."/>
            <person name="Macchietto M."/>
            <person name="Macias-Munoz A."/>
            <person name="McGill C.J."/>
            <person name="Rodriguez I.M."/>
            <person name="Rodriguez B."/>
            <person name="Murad R."/>
            <person name="Mortazavi A."/>
        </authorList>
    </citation>
    <scope>NUCLEOTIDE SEQUENCE [LARGE SCALE GENOMIC DNA]</scope>
    <source>
        <strain evidence="12 13">ALL</strain>
    </source>
</reference>
<keyword evidence="8" id="KW-0807">Transducer</keyword>
<keyword evidence="13" id="KW-1185">Reference proteome</keyword>
<dbReference type="SMART" id="SM01381">
    <property type="entry name" value="7TM_GPCR_Srsx"/>
    <property type="match status" value="1"/>
</dbReference>
<dbReference type="PRINTS" id="PR01012">
    <property type="entry name" value="NRPEPTIDEYR"/>
</dbReference>
<feature type="transmembrane region" description="Helical" evidence="10">
    <location>
        <begin position="207"/>
        <end position="227"/>
    </location>
</feature>
<feature type="transmembrane region" description="Helical" evidence="10">
    <location>
        <begin position="27"/>
        <end position="49"/>
    </location>
</feature>
<dbReference type="PROSITE" id="PS50262">
    <property type="entry name" value="G_PROTEIN_RECEP_F1_2"/>
    <property type="match status" value="1"/>
</dbReference>
<feature type="compositionally biased region" description="Polar residues" evidence="9">
    <location>
        <begin position="379"/>
        <end position="398"/>
    </location>
</feature>
<dbReference type="PRINTS" id="PR00237">
    <property type="entry name" value="GPCRRHODOPSN"/>
</dbReference>
<dbReference type="Proteomes" id="UP000298663">
    <property type="component" value="Unassembled WGS sequence"/>
</dbReference>
<reference evidence="12 13" key="1">
    <citation type="journal article" date="2015" name="Genome Biol.">
        <title>Comparative genomics of Steinernema reveals deeply conserved gene regulatory networks.</title>
        <authorList>
            <person name="Dillman A.R."/>
            <person name="Macchietto M."/>
            <person name="Porter C.F."/>
            <person name="Rogers A."/>
            <person name="Williams B."/>
            <person name="Antoshechkin I."/>
            <person name="Lee M.M."/>
            <person name="Goodwin Z."/>
            <person name="Lu X."/>
            <person name="Lewis E.E."/>
            <person name="Goodrich-Blair H."/>
            <person name="Stock S.P."/>
            <person name="Adams B.J."/>
            <person name="Sternberg P.W."/>
            <person name="Mortazavi A."/>
        </authorList>
    </citation>
    <scope>NUCLEOTIDE SEQUENCE [LARGE SCALE GENOMIC DNA]</scope>
    <source>
        <strain evidence="12 13">ALL</strain>
    </source>
</reference>
<dbReference type="STRING" id="34508.A0A4U5PE52"/>
<dbReference type="InterPro" id="IPR000276">
    <property type="entry name" value="GPCR_Rhodpsn"/>
</dbReference>
<dbReference type="OrthoDB" id="9046662at2759"/>
<comment type="similarity">
    <text evidence="2">Belongs to the G-protein coupled receptor 1 family.</text>
</comment>
<keyword evidence="6 10" id="KW-0472">Membrane</keyword>
<evidence type="ECO:0000256" key="2">
    <source>
        <dbReference type="ARBA" id="ARBA00010663"/>
    </source>
</evidence>
<comment type="caution">
    <text evidence="12">The sequence shown here is derived from an EMBL/GenBank/DDBJ whole genome shotgun (WGS) entry which is preliminary data.</text>
</comment>
<evidence type="ECO:0000256" key="9">
    <source>
        <dbReference type="SAM" id="MobiDB-lite"/>
    </source>
</evidence>
<evidence type="ECO:0000256" key="10">
    <source>
        <dbReference type="SAM" id="Phobius"/>
    </source>
</evidence>
<dbReference type="Pfam" id="PF00001">
    <property type="entry name" value="7tm_1"/>
    <property type="match status" value="1"/>
</dbReference>
<feature type="region of interest" description="Disordered" evidence="9">
    <location>
        <begin position="373"/>
        <end position="398"/>
    </location>
</feature>
<dbReference type="PANTHER" id="PTHR24235">
    <property type="entry name" value="NEUROPEPTIDE Y RECEPTOR"/>
    <property type="match status" value="1"/>
</dbReference>
<protein>
    <recommendedName>
        <fullName evidence="11">G-protein coupled receptors family 1 profile domain-containing protein</fullName>
    </recommendedName>
</protein>
<feature type="transmembrane region" description="Helical" evidence="10">
    <location>
        <begin position="297"/>
        <end position="317"/>
    </location>
</feature>
<accession>A0A4U5PE52</accession>
<dbReference type="GO" id="GO:0004983">
    <property type="term" value="F:neuropeptide Y receptor activity"/>
    <property type="evidence" value="ECO:0007669"/>
    <property type="project" value="InterPro"/>
</dbReference>
<evidence type="ECO:0000256" key="4">
    <source>
        <dbReference type="ARBA" id="ARBA00022989"/>
    </source>
</evidence>
<dbReference type="PANTHER" id="PTHR24235:SF1">
    <property type="entry name" value="G-PROTEIN COUPLED RECEPTORS FAMILY 1 PROFILE DOMAIN-CONTAINING PROTEIN"/>
    <property type="match status" value="1"/>
</dbReference>
<evidence type="ECO:0000256" key="7">
    <source>
        <dbReference type="ARBA" id="ARBA00023170"/>
    </source>
</evidence>
<feature type="domain" description="G-protein coupled receptors family 1 profile" evidence="11">
    <location>
        <begin position="41"/>
        <end position="314"/>
    </location>
</feature>
<evidence type="ECO:0000256" key="8">
    <source>
        <dbReference type="ARBA" id="ARBA00023224"/>
    </source>
</evidence>
<evidence type="ECO:0000256" key="5">
    <source>
        <dbReference type="ARBA" id="ARBA00023040"/>
    </source>
</evidence>
<comment type="subcellular location">
    <subcellularLocation>
        <location evidence="1">Membrane</location>
        <topology evidence="1">Multi-pass membrane protein</topology>
    </subcellularLocation>
</comment>
<name>A0A4U5PE52_STECR</name>
<feature type="transmembrane region" description="Helical" evidence="10">
    <location>
        <begin position="259"/>
        <end position="277"/>
    </location>
</feature>
<keyword evidence="5" id="KW-0297">G-protein coupled receptor</keyword>
<feature type="transmembrane region" description="Helical" evidence="10">
    <location>
        <begin position="61"/>
        <end position="81"/>
    </location>
</feature>
<organism evidence="12 13">
    <name type="scientific">Steinernema carpocapsae</name>
    <name type="common">Entomopathogenic nematode</name>
    <dbReference type="NCBI Taxonomy" id="34508"/>
    <lineage>
        <taxon>Eukaryota</taxon>
        <taxon>Metazoa</taxon>
        <taxon>Ecdysozoa</taxon>
        <taxon>Nematoda</taxon>
        <taxon>Chromadorea</taxon>
        <taxon>Rhabditida</taxon>
        <taxon>Tylenchina</taxon>
        <taxon>Panagrolaimomorpha</taxon>
        <taxon>Strongyloidoidea</taxon>
        <taxon>Steinernematidae</taxon>
        <taxon>Steinernema</taxon>
    </lineage>
</organism>
<evidence type="ECO:0000313" key="12">
    <source>
        <dbReference type="EMBL" id="TKR94769.1"/>
    </source>
</evidence>
<feature type="transmembrane region" description="Helical" evidence="10">
    <location>
        <begin position="132"/>
        <end position="159"/>
    </location>
</feature>
<gene>
    <name evidence="12" type="ORF">L596_009017</name>
</gene>
<dbReference type="GO" id="GO:0016020">
    <property type="term" value="C:membrane"/>
    <property type="evidence" value="ECO:0007669"/>
    <property type="project" value="UniProtKB-SubCell"/>
</dbReference>
<dbReference type="EMBL" id="AZBU02000002">
    <property type="protein sequence ID" value="TKR94769.1"/>
    <property type="molecule type" value="Genomic_DNA"/>
</dbReference>
<evidence type="ECO:0000256" key="6">
    <source>
        <dbReference type="ARBA" id="ARBA00023136"/>
    </source>
</evidence>
<proteinExistence type="inferred from homology"/>
<evidence type="ECO:0000313" key="13">
    <source>
        <dbReference type="Proteomes" id="UP000298663"/>
    </source>
</evidence>
<dbReference type="CDD" id="cd15203">
    <property type="entry name" value="7tmA_NPYR-like"/>
    <property type="match status" value="1"/>
</dbReference>
<dbReference type="Gene3D" id="1.20.1070.10">
    <property type="entry name" value="Rhodopsin 7-helix transmembrane proteins"/>
    <property type="match status" value="1"/>
</dbReference>
<feature type="transmembrane region" description="Helical" evidence="10">
    <location>
        <begin position="101"/>
        <end position="120"/>
    </location>
</feature>
<evidence type="ECO:0000256" key="1">
    <source>
        <dbReference type="ARBA" id="ARBA00004141"/>
    </source>
</evidence>
<dbReference type="InterPro" id="IPR000611">
    <property type="entry name" value="NPY_rcpt"/>
</dbReference>
<keyword evidence="3 10" id="KW-0812">Transmembrane</keyword>
<dbReference type="InterPro" id="IPR017452">
    <property type="entry name" value="GPCR_Rhodpsn_7TM"/>
</dbReference>
<keyword evidence="4 10" id="KW-1133">Transmembrane helix</keyword>
<dbReference type="SUPFAM" id="SSF81321">
    <property type="entry name" value="Family A G protein-coupled receptor-like"/>
    <property type="match status" value="1"/>
</dbReference>
<sequence>MQTFVLSKSGEMGCENLYWKHIGAGNILIPYGTVCIFGAIANLFVIISFMKTSHLRNLRNYFIVNLAFSDLTLCVVTGPLTQYFTLNLFWPWGNLTCRVMASVQAVNMFVSCLTLVLIAMDRFLLTLCPVKWRLAATAPIICYLVVWLTSLVVAAPYFFAVSSEDVRMFHPWNNSQTDIILNYCKRKRPQMCLENNWHFLPFSRRTYTLTVLAIQYILPLAALGFAYSQIGSTIRKRIKTSTTIDHQKRHILVQRNRKALMLLLFLVLIYGIAWLPINAYNVLHVLDIIHFSQYRYIFCHLIGMTSACMNPIMYGLINDSFRNAFISLLRPVLAPCTKYITVVPPHTHTTHSFAPGFRQQHNMILKRRAEAEAQKKESLQSSGGTEGDSPQQALIYQR</sequence>
<keyword evidence="7" id="KW-0675">Receptor</keyword>
<dbReference type="AlphaFoldDB" id="A0A4U5PE52"/>
<evidence type="ECO:0000256" key="3">
    <source>
        <dbReference type="ARBA" id="ARBA00022692"/>
    </source>
</evidence>